<evidence type="ECO:0000256" key="1">
    <source>
        <dbReference type="SAM" id="Phobius"/>
    </source>
</evidence>
<protein>
    <submittedName>
        <fullName evidence="2">Uncharacterized protein</fullName>
    </submittedName>
</protein>
<accession>A0A8J2NMW2</accession>
<dbReference type="AlphaFoldDB" id="A0A8J2NMW2"/>
<proteinExistence type="predicted"/>
<dbReference type="OrthoDB" id="8196708at2759"/>
<keyword evidence="1" id="KW-1133">Transmembrane helix</keyword>
<feature type="non-terminal residue" evidence="2">
    <location>
        <position position="91"/>
    </location>
</feature>
<keyword evidence="1" id="KW-0472">Membrane</keyword>
<sequence length="91" mass="10330">MVFRISKNETFNKIVLVPLKALFAICLFISLTLLMVVTTLSLSYRFLVKWMAKLFAPSLEGFVDSDSVLFSIDDFSNPSSNVIMYYTCQGE</sequence>
<gene>
    <name evidence="2" type="ORF">AFUS01_LOCUS5088</name>
</gene>
<reference evidence="2" key="1">
    <citation type="submission" date="2021-06" db="EMBL/GenBank/DDBJ databases">
        <authorList>
            <person name="Hodson N. C."/>
            <person name="Mongue J. A."/>
            <person name="Jaron S. K."/>
        </authorList>
    </citation>
    <scope>NUCLEOTIDE SEQUENCE</scope>
</reference>
<keyword evidence="1" id="KW-0812">Transmembrane</keyword>
<organism evidence="2 3">
    <name type="scientific">Allacma fusca</name>
    <dbReference type="NCBI Taxonomy" id="39272"/>
    <lineage>
        <taxon>Eukaryota</taxon>
        <taxon>Metazoa</taxon>
        <taxon>Ecdysozoa</taxon>
        <taxon>Arthropoda</taxon>
        <taxon>Hexapoda</taxon>
        <taxon>Collembola</taxon>
        <taxon>Symphypleona</taxon>
        <taxon>Sminthuridae</taxon>
        <taxon>Allacma</taxon>
    </lineage>
</organism>
<name>A0A8J2NMW2_9HEXA</name>
<comment type="caution">
    <text evidence="2">The sequence shown here is derived from an EMBL/GenBank/DDBJ whole genome shotgun (WGS) entry which is preliminary data.</text>
</comment>
<dbReference type="Proteomes" id="UP000708208">
    <property type="component" value="Unassembled WGS sequence"/>
</dbReference>
<evidence type="ECO:0000313" key="2">
    <source>
        <dbReference type="EMBL" id="CAG7711372.1"/>
    </source>
</evidence>
<dbReference type="EMBL" id="CAJVCH010032256">
    <property type="protein sequence ID" value="CAG7711372.1"/>
    <property type="molecule type" value="Genomic_DNA"/>
</dbReference>
<evidence type="ECO:0000313" key="3">
    <source>
        <dbReference type="Proteomes" id="UP000708208"/>
    </source>
</evidence>
<feature type="transmembrane region" description="Helical" evidence="1">
    <location>
        <begin position="21"/>
        <end position="44"/>
    </location>
</feature>
<keyword evidence="3" id="KW-1185">Reference proteome</keyword>